<gene>
    <name evidence="1" type="ORF">BDN72DRAFT_830505</name>
</gene>
<dbReference type="EMBL" id="ML208259">
    <property type="protein sequence ID" value="TFK77339.1"/>
    <property type="molecule type" value="Genomic_DNA"/>
</dbReference>
<sequence length="316" mass="35041">MSRISYSPAFLVSLTVVTATFGPAQSQFVIESTASLQSCRSAPVVYSCEATEAIANTCCITTPGGLILQTQFWSTWTGLEKKGQKLPKDSWTIHGLWPDNCNGSFEQYCDASRQFDPHPSPAKLPNGTVITPYKGPSVDTLIKAFGRNDLLHFMDNYWINQGGPNSDLWAHEFSKHGTCMSTFDLACFGSPYRKHEEIMNYYDSVIRAFHQYPTFDMLAAFGIVPSNKTAYNLADIQSALKTQTGATPYLGCSNNGTALSEVWYFNHVLGTPQYGHFKPVESTSASSCSTTSPIWYYERTATSEREVRGVFGNWPL</sequence>
<protein>
    <submittedName>
        <fullName evidence="1">Ribonuclease T2</fullName>
    </submittedName>
</protein>
<reference evidence="1 2" key="1">
    <citation type="journal article" date="2019" name="Nat. Ecol. Evol.">
        <title>Megaphylogeny resolves global patterns of mushroom evolution.</title>
        <authorList>
            <person name="Varga T."/>
            <person name="Krizsan K."/>
            <person name="Foldi C."/>
            <person name="Dima B."/>
            <person name="Sanchez-Garcia M."/>
            <person name="Sanchez-Ramirez S."/>
            <person name="Szollosi G.J."/>
            <person name="Szarkandi J.G."/>
            <person name="Papp V."/>
            <person name="Albert L."/>
            <person name="Andreopoulos W."/>
            <person name="Angelini C."/>
            <person name="Antonin V."/>
            <person name="Barry K.W."/>
            <person name="Bougher N.L."/>
            <person name="Buchanan P."/>
            <person name="Buyck B."/>
            <person name="Bense V."/>
            <person name="Catcheside P."/>
            <person name="Chovatia M."/>
            <person name="Cooper J."/>
            <person name="Damon W."/>
            <person name="Desjardin D."/>
            <person name="Finy P."/>
            <person name="Geml J."/>
            <person name="Haridas S."/>
            <person name="Hughes K."/>
            <person name="Justo A."/>
            <person name="Karasinski D."/>
            <person name="Kautmanova I."/>
            <person name="Kiss B."/>
            <person name="Kocsube S."/>
            <person name="Kotiranta H."/>
            <person name="LaButti K.M."/>
            <person name="Lechner B.E."/>
            <person name="Liimatainen K."/>
            <person name="Lipzen A."/>
            <person name="Lukacs Z."/>
            <person name="Mihaltcheva S."/>
            <person name="Morgado L.N."/>
            <person name="Niskanen T."/>
            <person name="Noordeloos M.E."/>
            <person name="Ohm R.A."/>
            <person name="Ortiz-Santana B."/>
            <person name="Ovrebo C."/>
            <person name="Racz N."/>
            <person name="Riley R."/>
            <person name="Savchenko A."/>
            <person name="Shiryaev A."/>
            <person name="Soop K."/>
            <person name="Spirin V."/>
            <person name="Szebenyi C."/>
            <person name="Tomsovsky M."/>
            <person name="Tulloss R.E."/>
            <person name="Uehling J."/>
            <person name="Grigoriev I.V."/>
            <person name="Vagvolgyi C."/>
            <person name="Papp T."/>
            <person name="Martin F.M."/>
            <person name="Miettinen O."/>
            <person name="Hibbett D.S."/>
            <person name="Nagy L.G."/>
        </authorList>
    </citation>
    <scope>NUCLEOTIDE SEQUENCE [LARGE SCALE GENOMIC DNA]</scope>
    <source>
        <strain evidence="1 2">NL-1719</strain>
    </source>
</reference>
<dbReference type="Proteomes" id="UP000308600">
    <property type="component" value="Unassembled WGS sequence"/>
</dbReference>
<proteinExistence type="predicted"/>
<keyword evidence="2" id="KW-1185">Reference proteome</keyword>
<evidence type="ECO:0000313" key="1">
    <source>
        <dbReference type="EMBL" id="TFK77339.1"/>
    </source>
</evidence>
<accession>A0ACD3BI13</accession>
<evidence type="ECO:0000313" key="2">
    <source>
        <dbReference type="Proteomes" id="UP000308600"/>
    </source>
</evidence>
<organism evidence="1 2">
    <name type="scientific">Pluteus cervinus</name>
    <dbReference type="NCBI Taxonomy" id="181527"/>
    <lineage>
        <taxon>Eukaryota</taxon>
        <taxon>Fungi</taxon>
        <taxon>Dikarya</taxon>
        <taxon>Basidiomycota</taxon>
        <taxon>Agaricomycotina</taxon>
        <taxon>Agaricomycetes</taxon>
        <taxon>Agaricomycetidae</taxon>
        <taxon>Agaricales</taxon>
        <taxon>Pluteineae</taxon>
        <taxon>Pluteaceae</taxon>
        <taxon>Pluteus</taxon>
    </lineage>
</organism>
<name>A0ACD3BI13_9AGAR</name>